<dbReference type="AlphaFoldDB" id="A0A854QHQ0"/>
<protein>
    <submittedName>
        <fullName evidence="2">Uncharacterized protein</fullName>
    </submittedName>
</protein>
<dbReference type="OrthoDB" id="2593364at2759"/>
<dbReference type="EMBL" id="AMKT01000024">
    <property type="protein sequence ID" value="OXG26432.1"/>
    <property type="molecule type" value="Genomic_DNA"/>
</dbReference>
<evidence type="ECO:0000313" key="3">
    <source>
        <dbReference type="Proteomes" id="UP000199727"/>
    </source>
</evidence>
<feature type="compositionally biased region" description="Basic and acidic residues" evidence="1">
    <location>
        <begin position="37"/>
        <end position="50"/>
    </location>
</feature>
<gene>
    <name evidence="2" type="ORF">C361_01190</name>
</gene>
<sequence>MASDMPARATRSTQEAPPPSPLAAAAEAPMNKRKRPSHDPPRRPSPDQKRPRVVSEAAGADEERDEAGPSSPLGPSSPPTSSEPNVLSLEVREALMDIISQMALDLPEPLEKALTLWLPPDFVEEEENTLQYILRQPSLTWEELVDVIHVFSENLLFPVRYPNPIPPRASFNIAPPPLPSHYPPHKIYNFCAALYGLLLDIQPAKDQSSHFRAERWALVQKTSQGGGEWFTGSVDHNETAKPGVSGERNVSTLEKMTMQSRLGNATPITLNSILSEKNRGVPLLGESVIRRASLKMNRWKELRRRKTGGGFGSIARGVGIPSVGFSTFTPTFGPAYDSSGTTAGQGYYFTVEAMHERARHREWTQRALTMDQTLEEEGSEECLKESIQQRAPHSTVDEALVENGRLIEELQVWQEIRLRKGIKSATQREQVLARELLSSLSQLTQVLSPAQLLPALLTRPGWSHILGRRILSTPSPSIRGILDPRRPHALHDNTTIQLRSTLARNGVNNISNGSLPHNTPSLVKTNTMPPPPSPQFNAPPPHILPISSPHSLSPVVTYNVPGRTHSPYLNPATPQPQQHHSYSSFSPMPQAMPAAPLVHNRAVQAMPPTGTYLRSGPGPGPSSLRQSLHQMPMGAQGSGVYGSPAGPGNNEYMWRL</sequence>
<feature type="region of interest" description="Disordered" evidence="1">
    <location>
        <begin position="1"/>
        <end position="84"/>
    </location>
</feature>
<organism evidence="2 3">
    <name type="scientific">Cryptococcus neoformans Tu259-1</name>
    <dbReference type="NCBI Taxonomy" id="1230072"/>
    <lineage>
        <taxon>Eukaryota</taxon>
        <taxon>Fungi</taxon>
        <taxon>Dikarya</taxon>
        <taxon>Basidiomycota</taxon>
        <taxon>Agaricomycotina</taxon>
        <taxon>Tremellomycetes</taxon>
        <taxon>Tremellales</taxon>
        <taxon>Cryptococcaceae</taxon>
        <taxon>Cryptococcus</taxon>
        <taxon>Cryptococcus neoformans species complex</taxon>
    </lineage>
</organism>
<accession>A0A854QHQ0</accession>
<feature type="compositionally biased region" description="Low complexity" evidence="1">
    <location>
        <begin position="68"/>
        <end position="84"/>
    </location>
</feature>
<feature type="region of interest" description="Disordered" evidence="1">
    <location>
        <begin position="611"/>
        <end position="647"/>
    </location>
</feature>
<evidence type="ECO:0000256" key="1">
    <source>
        <dbReference type="SAM" id="MobiDB-lite"/>
    </source>
</evidence>
<proteinExistence type="predicted"/>
<evidence type="ECO:0000313" key="2">
    <source>
        <dbReference type="EMBL" id="OXG26432.1"/>
    </source>
</evidence>
<reference evidence="2 3" key="1">
    <citation type="submission" date="2017-06" db="EMBL/GenBank/DDBJ databases">
        <title>Global population genomics of the pathogenic fungus Cryptococcus neoformans var. grubii.</title>
        <authorList>
            <person name="Cuomo C."/>
            <person name="Litvintseva A."/>
            <person name="Chen Y."/>
            <person name="Young S."/>
            <person name="Zeng Q."/>
            <person name="Chapman S."/>
            <person name="Gujja S."/>
            <person name="Saif S."/>
            <person name="Birren B."/>
        </authorList>
    </citation>
    <scope>NUCLEOTIDE SEQUENCE [LARGE SCALE GENOMIC DNA]</scope>
    <source>
        <strain evidence="2 3">Tu259-1</strain>
    </source>
</reference>
<name>A0A854QHQ0_CRYNE</name>
<feature type="region of interest" description="Disordered" evidence="1">
    <location>
        <begin position="566"/>
        <end position="592"/>
    </location>
</feature>
<dbReference type="Proteomes" id="UP000199727">
    <property type="component" value="Unassembled WGS sequence"/>
</dbReference>
<comment type="caution">
    <text evidence="2">The sequence shown here is derived from an EMBL/GenBank/DDBJ whole genome shotgun (WGS) entry which is preliminary data.</text>
</comment>
<feature type="compositionally biased region" description="Polar residues" evidence="1">
    <location>
        <begin position="575"/>
        <end position="587"/>
    </location>
</feature>